<feature type="compositionally biased region" description="Polar residues" evidence="3">
    <location>
        <begin position="7"/>
        <end position="27"/>
    </location>
</feature>
<gene>
    <name evidence="7" type="primary">Ccne2</name>
</gene>
<dbReference type="PANTHER" id="PTHR10177">
    <property type="entry name" value="CYCLINS"/>
    <property type="match status" value="1"/>
</dbReference>
<dbReference type="InterPro" id="IPR004367">
    <property type="entry name" value="Cyclin_C-dom"/>
</dbReference>
<dbReference type="SMART" id="SM00385">
    <property type="entry name" value="CYCLIN"/>
    <property type="match status" value="1"/>
</dbReference>
<protein>
    <submittedName>
        <fullName evidence="7">G1/S-specific cyclin-E2</fullName>
    </submittedName>
</protein>
<proteinExistence type="inferred from homology"/>
<evidence type="ECO:0000256" key="1">
    <source>
        <dbReference type="ARBA" id="ARBA00023127"/>
    </source>
</evidence>
<evidence type="ECO:0000259" key="5">
    <source>
        <dbReference type="SMART" id="SM01332"/>
    </source>
</evidence>
<dbReference type="Pfam" id="PF00134">
    <property type="entry name" value="Cyclin_N"/>
    <property type="match status" value="1"/>
</dbReference>
<evidence type="ECO:0000313" key="6">
    <source>
        <dbReference type="Proteomes" id="UP000694915"/>
    </source>
</evidence>
<organism evidence="6 7">
    <name type="scientific">Microtus ochrogaster</name>
    <name type="common">Prairie vole</name>
    <dbReference type="NCBI Taxonomy" id="79684"/>
    <lineage>
        <taxon>Eukaryota</taxon>
        <taxon>Metazoa</taxon>
        <taxon>Chordata</taxon>
        <taxon>Craniata</taxon>
        <taxon>Vertebrata</taxon>
        <taxon>Euteleostomi</taxon>
        <taxon>Mammalia</taxon>
        <taxon>Eutheria</taxon>
        <taxon>Euarchontoglires</taxon>
        <taxon>Glires</taxon>
        <taxon>Rodentia</taxon>
        <taxon>Myomorpha</taxon>
        <taxon>Muroidea</taxon>
        <taxon>Cricetidae</taxon>
        <taxon>Arvicolinae</taxon>
        <taxon>Microtus</taxon>
    </lineage>
</organism>
<dbReference type="CDD" id="cd20582">
    <property type="entry name" value="CYCLIN_CCNE2_rpt2"/>
    <property type="match status" value="1"/>
</dbReference>
<evidence type="ECO:0000256" key="2">
    <source>
        <dbReference type="RuleBase" id="RU000383"/>
    </source>
</evidence>
<evidence type="ECO:0000313" key="7">
    <source>
        <dbReference type="RefSeq" id="XP_013207259.1"/>
    </source>
</evidence>
<dbReference type="InterPro" id="IPR006671">
    <property type="entry name" value="Cyclin_N"/>
</dbReference>
<dbReference type="Gene3D" id="1.10.472.10">
    <property type="entry name" value="Cyclin-like"/>
    <property type="match status" value="2"/>
</dbReference>
<dbReference type="Proteomes" id="UP000694915">
    <property type="component" value="Linkage group LG5"/>
</dbReference>
<evidence type="ECO:0000256" key="3">
    <source>
        <dbReference type="SAM" id="MobiDB-lite"/>
    </source>
</evidence>
<dbReference type="GeneID" id="101980370"/>
<dbReference type="InterPro" id="IPR039361">
    <property type="entry name" value="Cyclin"/>
</dbReference>
<dbReference type="Pfam" id="PF02984">
    <property type="entry name" value="Cyclin_C"/>
    <property type="match status" value="1"/>
</dbReference>
<feature type="domain" description="Cyclin C-terminal" evidence="5">
    <location>
        <begin position="219"/>
        <end position="341"/>
    </location>
</feature>
<dbReference type="InterPro" id="IPR036915">
    <property type="entry name" value="Cyclin-like_sf"/>
</dbReference>
<comment type="similarity">
    <text evidence="2">Belongs to the cyclin family.</text>
</comment>
<evidence type="ECO:0000259" key="4">
    <source>
        <dbReference type="SMART" id="SM00385"/>
    </source>
</evidence>
<feature type="compositionally biased region" description="Basic and acidic residues" evidence="3">
    <location>
        <begin position="36"/>
        <end position="45"/>
    </location>
</feature>
<dbReference type="SUPFAM" id="SSF47954">
    <property type="entry name" value="Cyclin-like"/>
    <property type="match status" value="2"/>
</dbReference>
<reference evidence="7" key="1">
    <citation type="submission" date="2025-08" db="UniProtKB">
        <authorList>
            <consortium name="RefSeq"/>
        </authorList>
    </citation>
    <scope>IDENTIFICATION</scope>
</reference>
<sequence>MSRRSSRLQAKQQHAQPSQPDSPQEAQIIQAKKRKTAQDVKKGKEEISKKHQFEIRNCWPPVLSGGISPCIIIETPHKEEIGTSDFSRFTNYRFKNLFINPSPLPDLRFFIMYNLSAVLKITSEHLVLQVCEVYTLHRETFYLAQDFFDRFMLTQKDVNKNMLQLIGITSLFIASKLEEIYAPKLQEFAYVTDGACSEVDILKMELNILKALKWELCPVTAISWLNLFLQVDAVKDVPKVLLPQYSQETFIQIAQLLDLCILAIDSLEFQYRILAAAALCHFTSIEVVKKASGLEWEDISECVDWMAPFVSVVKSVSPVKLKTFKKIAVEDRHSIQTHTNYLALLSEVNYVNTFRKGGQLSPVCNGGIMTPPKSTEKPSIKP</sequence>
<keyword evidence="6" id="KW-1185">Reference proteome</keyword>
<dbReference type="InterPro" id="IPR013763">
    <property type="entry name" value="Cyclin-like_dom"/>
</dbReference>
<dbReference type="SMART" id="SM01332">
    <property type="entry name" value="Cyclin_C"/>
    <property type="match status" value="1"/>
</dbReference>
<accession>A0ABM1AS36</accession>
<dbReference type="RefSeq" id="XP_013207259.1">
    <property type="nucleotide sequence ID" value="XM_013351805.1"/>
</dbReference>
<feature type="region of interest" description="Disordered" evidence="3">
    <location>
        <begin position="1"/>
        <end position="45"/>
    </location>
</feature>
<feature type="domain" description="Cyclin-like" evidence="4">
    <location>
        <begin position="125"/>
        <end position="210"/>
    </location>
</feature>
<name>A0ABM1AS36_MICOH</name>
<keyword evidence="1 2" id="KW-0195">Cyclin</keyword>